<feature type="non-terminal residue" evidence="1">
    <location>
        <position position="91"/>
    </location>
</feature>
<dbReference type="GO" id="GO:0005886">
    <property type="term" value="C:plasma membrane"/>
    <property type="evidence" value="ECO:0007669"/>
    <property type="project" value="TreeGrafter"/>
</dbReference>
<dbReference type="GO" id="GO:0006890">
    <property type="term" value="P:retrograde vesicle-mediated transport, Golgi to endoplasmic reticulum"/>
    <property type="evidence" value="ECO:0007669"/>
    <property type="project" value="TreeGrafter"/>
</dbReference>
<dbReference type="SUPFAM" id="SSF81653">
    <property type="entry name" value="Calcium ATPase, transduction domain A"/>
    <property type="match status" value="1"/>
</dbReference>
<dbReference type="GO" id="GO:0005768">
    <property type="term" value="C:endosome"/>
    <property type="evidence" value="ECO:0007669"/>
    <property type="project" value="TreeGrafter"/>
</dbReference>
<dbReference type="Proteomes" id="UP000663881">
    <property type="component" value="Unassembled WGS sequence"/>
</dbReference>
<name>A0A820SC53_9BILA</name>
<dbReference type="EMBL" id="CAJOAY010035270">
    <property type="protein sequence ID" value="CAF4450415.1"/>
    <property type="molecule type" value="Genomic_DNA"/>
</dbReference>
<dbReference type="PANTHER" id="PTHR24092">
    <property type="entry name" value="PROBABLE PHOSPHOLIPID-TRANSPORTING ATPASE"/>
    <property type="match status" value="1"/>
</dbReference>
<dbReference type="GO" id="GO:0140326">
    <property type="term" value="F:ATPase-coupled intramembrane lipid transporter activity"/>
    <property type="evidence" value="ECO:0007669"/>
    <property type="project" value="TreeGrafter"/>
</dbReference>
<gene>
    <name evidence="1" type="ORF">OKA104_LOCUS54131</name>
</gene>
<feature type="non-terminal residue" evidence="1">
    <location>
        <position position="1"/>
    </location>
</feature>
<comment type="caution">
    <text evidence="1">The sequence shown here is derived from an EMBL/GenBank/DDBJ whole genome shotgun (WGS) entry which is preliminary data.</text>
</comment>
<protein>
    <submittedName>
        <fullName evidence="1">Uncharacterized protein</fullName>
    </submittedName>
</protein>
<dbReference type="GO" id="GO:0045332">
    <property type="term" value="P:phospholipid translocation"/>
    <property type="evidence" value="ECO:0007669"/>
    <property type="project" value="TreeGrafter"/>
</dbReference>
<proteinExistence type="predicted"/>
<dbReference type="GO" id="GO:0006897">
    <property type="term" value="P:endocytosis"/>
    <property type="evidence" value="ECO:0007669"/>
    <property type="project" value="TreeGrafter"/>
</dbReference>
<dbReference type="AlphaFoldDB" id="A0A820SC53"/>
<dbReference type="PANTHER" id="PTHR24092:SF5">
    <property type="entry name" value="PHOSPHOLIPID-TRANSPORTING ATPASE"/>
    <property type="match status" value="1"/>
</dbReference>
<accession>A0A820SC53</accession>
<dbReference type="InterPro" id="IPR008250">
    <property type="entry name" value="ATPase_P-typ_transduc_dom_A_sf"/>
</dbReference>
<organism evidence="1 2">
    <name type="scientific">Adineta steineri</name>
    <dbReference type="NCBI Taxonomy" id="433720"/>
    <lineage>
        <taxon>Eukaryota</taxon>
        <taxon>Metazoa</taxon>
        <taxon>Spiralia</taxon>
        <taxon>Gnathifera</taxon>
        <taxon>Rotifera</taxon>
        <taxon>Eurotatoria</taxon>
        <taxon>Bdelloidea</taxon>
        <taxon>Adinetida</taxon>
        <taxon>Adinetidae</taxon>
        <taxon>Adineta</taxon>
    </lineage>
</organism>
<reference evidence="1" key="1">
    <citation type="submission" date="2021-02" db="EMBL/GenBank/DDBJ databases">
        <authorList>
            <person name="Nowell W R."/>
        </authorList>
    </citation>
    <scope>NUCLEOTIDE SEQUENCE</scope>
</reference>
<evidence type="ECO:0000313" key="2">
    <source>
        <dbReference type="Proteomes" id="UP000663881"/>
    </source>
</evidence>
<dbReference type="Gene3D" id="2.70.150.10">
    <property type="entry name" value="Calcium-transporting ATPase, cytoplasmic transduction domain A"/>
    <property type="match status" value="1"/>
</dbReference>
<dbReference type="GO" id="GO:0005802">
    <property type="term" value="C:trans-Golgi network"/>
    <property type="evidence" value="ECO:0007669"/>
    <property type="project" value="TreeGrafter"/>
</dbReference>
<evidence type="ECO:0000313" key="1">
    <source>
        <dbReference type="EMBL" id="CAF4450415.1"/>
    </source>
</evidence>
<sequence length="91" mass="10108">SELQVSDIIIIQKNQRVPADVVLLQTSDKSGTCFIRTDQLDGETDWKLRIASSLTQSQDISLLTSDKNLTGKIHAEPPCLSIHEFNGVISW</sequence>